<comment type="caution">
    <text evidence="2">The sequence shown here is derived from an EMBL/GenBank/DDBJ whole genome shotgun (WGS) entry which is preliminary data.</text>
</comment>
<dbReference type="Proteomes" id="UP000824201">
    <property type="component" value="Unassembled WGS sequence"/>
</dbReference>
<evidence type="ECO:0000313" key="3">
    <source>
        <dbReference type="Proteomes" id="UP000824201"/>
    </source>
</evidence>
<dbReference type="AlphaFoldDB" id="A0A9D1EBR7"/>
<dbReference type="Pfam" id="PF00381">
    <property type="entry name" value="PTS-HPr"/>
    <property type="match status" value="1"/>
</dbReference>
<gene>
    <name evidence="2" type="ORF">IAC96_00630</name>
</gene>
<organism evidence="2 3">
    <name type="scientific">Candidatus Fimimorpha faecalis</name>
    <dbReference type="NCBI Taxonomy" id="2840824"/>
    <lineage>
        <taxon>Bacteria</taxon>
        <taxon>Bacillati</taxon>
        <taxon>Bacillota</taxon>
        <taxon>Clostridia</taxon>
        <taxon>Eubacteriales</taxon>
        <taxon>Candidatus Fimimorpha</taxon>
    </lineage>
</organism>
<dbReference type="EMBL" id="DVHN01000002">
    <property type="protein sequence ID" value="HIR87432.1"/>
    <property type="molecule type" value="Genomic_DNA"/>
</dbReference>
<evidence type="ECO:0000259" key="1">
    <source>
        <dbReference type="Pfam" id="PF00381"/>
    </source>
</evidence>
<protein>
    <submittedName>
        <fullName evidence="2">HPr family phosphocarrier protein</fullName>
    </submittedName>
</protein>
<reference evidence="2" key="2">
    <citation type="journal article" date="2021" name="PeerJ">
        <title>Extensive microbial diversity within the chicken gut microbiome revealed by metagenomics and culture.</title>
        <authorList>
            <person name="Gilroy R."/>
            <person name="Ravi A."/>
            <person name="Getino M."/>
            <person name="Pursley I."/>
            <person name="Horton D.L."/>
            <person name="Alikhan N.F."/>
            <person name="Baker D."/>
            <person name="Gharbi K."/>
            <person name="Hall N."/>
            <person name="Watson M."/>
            <person name="Adriaenssens E.M."/>
            <person name="Foster-Nyarko E."/>
            <person name="Jarju S."/>
            <person name="Secka A."/>
            <person name="Antonio M."/>
            <person name="Oren A."/>
            <person name="Chaudhuri R.R."/>
            <person name="La Ragione R."/>
            <person name="Hildebrand F."/>
            <person name="Pallen M.J."/>
        </authorList>
    </citation>
    <scope>NUCLEOTIDE SEQUENCE</scope>
    <source>
        <strain evidence="2">ChiW13-3771</strain>
    </source>
</reference>
<feature type="domain" description="HPr" evidence="1">
    <location>
        <begin position="14"/>
        <end position="61"/>
    </location>
</feature>
<dbReference type="InterPro" id="IPR035895">
    <property type="entry name" value="HPr-like_sf"/>
</dbReference>
<evidence type="ECO:0000313" key="2">
    <source>
        <dbReference type="EMBL" id="HIR87432.1"/>
    </source>
</evidence>
<sequence length="74" mass="8435">MYQRNIRLSQESVGEFVNAASKCEFDIDVCYGRITVDAKSIMGVFSLDLSHCLTVKYQGQDDNFECVLNRYEVA</sequence>
<dbReference type="Gene3D" id="3.30.1340.10">
    <property type="entry name" value="HPr-like"/>
    <property type="match status" value="1"/>
</dbReference>
<name>A0A9D1EBR7_9FIRM</name>
<reference evidence="2" key="1">
    <citation type="submission" date="2020-10" db="EMBL/GenBank/DDBJ databases">
        <authorList>
            <person name="Gilroy R."/>
        </authorList>
    </citation>
    <scope>NUCLEOTIDE SEQUENCE</scope>
    <source>
        <strain evidence="2">ChiW13-3771</strain>
    </source>
</reference>
<accession>A0A9D1EBR7</accession>
<dbReference type="SUPFAM" id="SSF55594">
    <property type="entry name" value="HPr-like"/>
    <property type="match status" value="1"/>
</dbReference>
<proteinExistence type="predicted"/>
<dbReference type="InterPro" id="IPR000032">
    <property type="entry name" value="HPr-like"/>
</dbReference>